<evidence type="ECO:0000256" key="3">
    <source>
        <dbReference type="ARBA" id="ARBA00023163"/>
    </source>
</evidence>
<dbReference type="AlphaFoldDB" id="A0A073CEM8"/>
<dbReference type="PANTHER" id="PTHR48111:SF67">
    <property type="entry name" value="TRANSCRIPTIONAL REGULATORY PROTEIN TCTD"/>
    <property type="match status" value="1"/>
</dbReference>
<keyword evidence="8" id="KW-1185">Reference proteome</keyword>
<feature type="domain" description="Response regulatory" evidence="6">
    <location>
        <begin position="47"/>
        <end position="163"/>
    </location>
</feature>
<dbReference type="Pfam" id="PF00196">
    <property type="entry name" value="GerE"/>
    <property type="match status" value="1"/>
</dbReference>
<dbReference type="GO" id="GO:0032993">
    <property type="term" value="C:protein-DNA complex"/>
    <property type="evidence" value="ECO:0007669"/>
    <property type="project" value="TreeGrafter"/>
</dbReference>
<keyword evidence="1" id="KW-0805">Transcription regulation</keyword>
<sequence>MVKTVCLNKPIKRYHRTRYKKLTLMLLRRFPIGTDFKMKDRNGDQKRLMLVDDDPNLILLVRDYLEFRGYDVVTAENGVIALEILEDELPDLMICDIMMPEMDGYSLVKKIREDPRTGWIPVLFLSAKGQSQDKVKGLNTGADVYIVKPFEPEELVAQVESSLRQASRLTNGHSANLNSNGPKLRVRRNVQLTPTELKVVRLVTQGLANRDIARIMKISQRTIESHISNILGKTGLHNRTELARWALESKKF</sequence>
<reference evidence="7 8" key="1">
    <citation type="journal article" date="2014" name="Appl. Environ. Microbiol.">
        <title>Elucidation of insertion elements encoded on plasmids and in vitro construction of shuttle vectors from the toxic cyanobacterium Planktothrix.</title>
        <authorList>
            <person name="Christiansen G."/>
            <person name="Goesmann A."/>
            <person name="Kurmayer R."/>
        </authorList>
    </citation>
    <scope>NUCLEOTIDE SEQUENCE [LARGE SCALE GENOMIC DNA]</scope>
    <source>
        <strain evidence="7 8">NIVA-CYA 126/8</strain>
    </source>
</reference>
<organism evidence="7 8">
    <name type="scientific">Planktothrix agardhii (strain NIVA-CYA 126/8)</name>
    <dbReference type="NCBI Taxonomy" id="388467"/>
    <lineage>
        <taxon>Bacteria</taxon>
        <taxon>Bacillati</taxon>
        <taxon>Cyanobacteriota</taxon>
        <taxon>Cyanophyceae</taxon>
        <taxon>Oscillatoriophycideae</taxon>
        <taxon>Oscillatoriales</taxon>
        <taxon>Microcoleaceae</taxon>
        <taxon>Planktothrix</taxon>
    </lineage>
</organism>
<dbReference type="Gene3D" id="3.40.50.2300">
    <property type="match status" value="1"/>
</dbReference>
<evidence type="ECO:0000313" key="7">
    <source>
        <dbReference type="EMBL" id="KEI66591.1"/>
    </source>
</evidence>
<dbReference type="PANTHER" id="PTHR48111">
    <property type="entry name" value="REGULATOR OF RPOS"/>
    <property type="match status" value="1"/>
</dbReference>
<dbReference type="Gene3D" id="1.10.10.10">
    <property type="entry name" value="Winged helix-like DNA-binding domain superfamily/Winged helix DNA-binding domain"/>
    <property type="match status" value="1"/>
</dbReference>
<dbReference type="GO" id="GO:0000976">
    <property type="term" value="F:transcription cis-regulatory region binding"/>
    <property type="evidence" value="ECO:0007669"/>
    <property type="project" value="TreeGrafter"/>
</dbReference>
<gene>
    <name evidence="7" type="ORF">A19Y_1568</name>
</gene>
<evidence type="ECO:0000256" key="1">
    <source>
        <dbReference type="ARBA" id="ARBA00023015"/>
    </source>
</evidence>
<keyword evidence="4" id="KW-0597">Phosphoprotein</keyword>
<accession>A0A073CEM8</accession>
<protein>
    <submittedName>
        <fullName evidence="7">Uncharacterized protein</fullName>
    </submittedName>
</protein>
<evidence type="ECO:0000259" key="5">
    <source>
        <dbReference type="PROSITE" id="PS50043"/>
    </source>
</evidence>
<dbReference type="InterPro" id="IPR016032">
    <property type="entry name" value="Sig_transdc_resp-reg_C-effctor"/>
</dbReference>
<dbReference type="SUPFAM" id="SSF52172">
    <property type="entry name" value="CheY-like"/>
    <property type="match status" value="1"/>
</dbReference>
<dbReference type="EMBL" id="CM002803">
    <property type="protein sequence ID" value="KEI66591.1"/>
    <property type="molecule type" value="Genomic_DNA"/>
</dbReference>
<dbReference type="CDD" id="cd06170">
    <property type="entry name" value="LuxR_C_like"/>
    <property type="match status" value="1"/>
</dbReference>
<dbReference type="GO" id="GO:0005829">
    <property type="term" value="C:cytosol"/>
    <property type="evidence" value="ECO:0007669"/>
    <property type="project" value="TreeGrafter"/>
</dbReference>
<evidence type="ECO:0000259" key="6">
    <source>
        <dbReference type="PROSITE" id="PS50110"/>
    </source>
</evidence>
<dbReference type="InterPro" id="IPR039420">
    <property type="entry name" value="WalR-like"/>
</dbReference>
<dbReference type="InterPro" id="IPR000792">
    <property type="entry name" value="Tscrpt_reg_LuxR_C"/>
</dbReference>
<dbReference type="SUPFAM" id="SSF46894">
    <property type="entry name" value="C-terminal effector domain of the bipartite response regulators"/>
    <property type="match status" value="1"/>
</dbReference>
<name>A0A073CEM8_PLAA1</name>
<dbReference type="SMART" id="SM00448">
    <property type="entry name" value="REC"/>
    <property type="match status" value="1"/>
</dbReference>
<dbReference type="InterPro" id="IPR011006">
    <property type="entry name" value="CheY-like_superfamily"/>
</dbReference>
<feature type="modified residue" description="4-aspartylphosphate" evidence="4">
    <location>
        <position position="96"/>
    </location>
</feature>
<evidence type="ECO:0000256" key="2">
    <source>
        <dbReference type="ARBA" id="ARBA00023125"/>
    </source>
</evidence>
<evidence type="ECO:0000313" key="8">
    <source>
        <dbReference type="Proteomes" id="UP000027395"/>
    </source>
</evidence>
<dbReference type="HOGENOM" id="CLU_000445_90_4_3"/>
<evidence type="ECO:0000256" key="4">
    <source>
        <dbReference type="PROSITE-ProRule" id="PRU00169"/>
    </source>
</evidence>
<proteinExistence type="predicted"/>
<dbReference type="Pfam" id="PF00072">
    <property type="entry name" value="Response_reg"/>
    <property type="match status" value="1"/>
</dbReference>
<feature type="domain" description="HTH luxR-type" evidence="5">
    <location>
        <begin position="185"/>
        <end position="250"/>
    </location>
</feature>
<dbReference type="SMART" id="SM00421">
    <property type="entry name" value="HTH_LUXR"/>
    <property type="match status" value="1"/>
</dbReference>
<dbReference type="GO" id="GO:0006355">
    <property type="term" value="P:regulation of DNA-templated transcription"/>
    <property type="evidence" value="ECO:0007669"/>
    <property type="project" value="InterPro"/>
</dbReference>
<dbReference type="InterPro" id="IPR001789">
    <property type="entry name" value="Sig_transdc_resp-reg_receiver"/>
</dbReference>
<dbReference type="PRINTS" id="PR00038">
    <property type="entry name" value="HTHLUXR"/>
</dbReference>
<dbReference type="PROSITE" id="PS50110">
    <property type="entry name" value="RESPONSE_REGULATORY"/>
    <property type="match status" value="1"/>
</dbReference>
<keyword evidence="2" id="KW-0238">DNA-binding</keyword>
<dbReference type="PROSITE" id="PS00622">
    <property type="entry name" value="HTH_LUXR_1"/>
    <property type="match status" value="1"/>
</dbReference>
<dbReference type="Proteomes" id="UP000027395">
    <property type="component" value="Chromosome"/>
</dbReference>
<dbReference type="CDD" id="cd17574">
    <property type="entry name" value="REC_OmpR"/>
    <property type="match status" value="1"/>
</dbReference>
<dbReference type="PATRIC" id="fig|388467.6.peg.1499"/>
<keyword evidence="3" id="KW-0804">Transcription</keyword>
<dbReference type="GO" id="GO:0000156">
    <property type="term" value="F:phosphorelay response regulator activity"/>
    <property type="evidence" value="ECO:0007669"/>
    <property type="project" value="TreeGrafter"/>
</dbReference>
<dbReference type="eggNOG" id="COG2197">
    <property type="taxonomic scope" value="Bacteria"/>
</dbReference>
<dbReference type="STRING" id="388467.A19Y_1568"/>
<dbReference type="InterPro" id="IPR036388">
    <property type="entry name" value="WH-like_DNA-bd_sf"/>
</dbReference>
<dbReference type="PROSITE" id="PS50043">
    <property type="entry name" value="HTH_LUXR_2"/>
    <property type="match status" value="1"/>
</dbReference>